<dbReference type="EMBL" id="JAWDJW010010258">
    <property type="protein sequence ID" value="KAK3048632.1"/>
    <property type="molecule type" value="Genomic_DNA"/>
</dbReference>
<name>A0ACC3CWQ7_9PEZI</name>
<accession>A0ACC3CWQ7</accession>
<feature type="non-terminal residue" evidence="1">
    <location>
        <position position="1"/>
    </location>
</feature>
<gene>
    <name evidence="1" type="ORF">LTS18_012895</name>
</gene>
<evidence type="ECO:0000313" key="2">
    <source>
        <dbReference type="Proteomes" id="UP001186974"/>
    </source>
</evidence>
<evidence type="ECO:0000313" key="1">
    <source>
        <dbReference type="EMBL" id="KAK3048632.1"/>
    </source>
</evidence>
<keyword evidence="2" id="KW-1185">Reference proteome</keyword>
<reference evidence="1" key="1">
    <citation type="submission" date="2024-09" db="EMBL/GenBank/DDBJ databases">
        <title>Black Yeasts Isolated from many extreme environments.</title>
        <authorList>
            <person name="Coleine C."/>
            <person name="Stajich J.E."/>
            <person name="Selbmann L."/>
        </authorList>
    </citation>
    <scope>NUCLEOTIDE SEQUENCE</scope>
    <source>
        <strain evidence="1">CCFEE 5737</strain>
    </source>
</reference>
<protein>
    <submittedName>
        <fullName evidence="1">Uncharacterized protein</fullName>
    </submittedName>
</protein>
<organism evidence="1 2">
    <name type="scientific">Coniosporium uncinatum</name>
    <dbReference type="NCBI Taxonomy" id="93489"/>
    <lineage>
        <taxon>Eukaryota</taxon>
        <taxon>Fungi</taxon>
        <taxon>Dikarya</taxon>
        <taxon>Ascomycota</taxon>
        <taxon>Pezizomycotina</taxon>
        <taxon>Dothideomycetes</taxon>
        <taxon>Dothideomycetes incertae sedis</taxon>
        <taxon>Coniosporium</taxon>
    </lineage>
</organism>
<dbReference type="Proteomes" id="UP001186974">
    <property type="component" value="Unassembled WGS sequence"/>
</dbReference>
<sequence>VLEIVRLRKSSFGRLIKDFGIDKIVDILRNLLERRIFESELQAKVEFPELFRTSPARDVQRTRSENNAARTEAEALEEVEISEGKGSEADGADGEADVQPASEALEGIVQLAA</sequence>
<feature type="non-terminal residue" evidence="1">
    <location>
        <position position="113"/>
    </location>
</feature>
<comment type="caution">
    <text evidence="1">The sequence shown here is derived from an EMBL/GenBank/DDBJ whole genome shotgun (WGS) entry which is preliminary data.</text>
</comment>
<proteinExistence type="predicted"/>